<proteinExistence type="predicted"/>
<protein>
    <submittedName>
        <fullName evidence="1">Uncharacterized protein</fullName>
    </submittedName>
</protein>
<dbReference type="EMBL" id="CM056742">
    <property type="protein sequence ID" value="KAJ8677223.1"/>
    <property type="molecule type" value="Genomic_DNA"/>
</dbReference>
<organism evidence="1 2">
    <name type="scientific">Eretmocerus hayati</name>
    <dbReference type="NCBI Taxonomy" id="131215"/>
    <lineage>
        <taxon>Eukaryota</taxon>
        <taxon>Metazoa</taxon>
        <taxon>Ecdysozoa</taxon>
        <taxon>Arthropoda</taxon>
        <taxon>Hexapoda</taxon>
        <taxon>Insecta</taxon>
        <taxon>Pterygota</taxon>
        <taxon>Neoptera</taxon>
        <taxon>Endopterygota</taxon>
        <taxon>Hymenoptera</taxon>
        <taxon>Apocrita</taxon>
        <taxon>Proctotrupomorpha</taxon>
        <taxon>Chalcidoidea</taxon>
        <taxon>Aphelinidae</taxon>
        <taxon>Aphelininae</taxon>
        <taxon>Eretmocerus</taxon>
    </lineage>
</organism>
<reference evidence="1" key="1">
    <citation type="submission" date="2023-04" db="EMBL/GenBank/DDBJ databases">
        <title>A chromosome-level genome assembly of the parasitoid wasp Eretmocerus hayati.</title>
        <authorList>
            <person name="Zhong Y."/>
            <person name="Liu S."/>
            <person name="Liu Y."/>
        </authorList>
    </citation>
    <scope>NUCLEOTIDE SEQUENCE</scope>
    <source>
        <strain evidence="1">ZJU_SS_LIU_2023</strain>
    </source>
</reference>
<dbReference type="Proteomes" id="UP001239111">
    <property type="component" value="Chromosome 2"/>
</dbReference>
<comment type="caution">
    <text evidence="1">The sequence shown here is derived from an EMBL/GenBank/DDBJ whole genome shotgun (WGS) entry which is preliminary data.</text>
</comment>
<evidence type="ECO:0000313" key="2">
    <source>
        <dbReference type="Proteomes" id="UP001239111"/>
    </source>
</evidence>
<accession>A0ACC2P286</accession>
<sequence>MVTYIPALSKPNPCTQISAQMCSSLQSLGPTLNIPLVPTPYPSNPSFSNDEPSTPSVPRSKERVCHRWRRFRDSILEPQGRVSAGEILRFNRVVVQIFNQ</sequence>
<evidence type="ECO:0000313" key="1">
    <source>
        <dbReference type="EMBL" id="KAJ8677223.1"/>
    </source>
</evidence>
<keyword evidence="2" id="KW-1185">Reference proteome</keyword>
<name>A0ACC2P286_9HYME</name>
<gene>
    <name evidence="1" type="ORF">QAD02_013010</name>
</gene>